<dbReference type="RefSeq" id="WP_308455915.1">
    <property type="nucleotide sequence ID" value="NZ_JAJEQM010000003.1"/>
</dbReference>
<protein>
    <submittedName>
        <fullName evidence="3">Amidohydrolase family protein</fullName>
    </submittedName>
</protein>
<keyword evidence="1" id="KW-0456">Lyase</keyword>
<evidence type="ECO:0000313" key="3">
    <source>
        <dbReference type="EMBL" id="MCC2209812.1"/>
    </source>
</evidence>
<reference evidence="3 4" key="1">
    <citation type="submission" date="2021-10" db="EMBL/GenBank/DDBJ databases">
        <title>Anaerobic single-cell dispensing facilitates the cultivation of human gut bacteria.</title>
        <authorList>
            <person name="Afrizal A."/>
        </authorList>
    </citation>
    <scope>NUCLEOTIDE SEQUENCE [LARGE SCALE GENOMIC DNA]</scope>
    <source>
        <strain evidence="3 4">CLA-AA-H232</strain>
    </source>
</reference>
<dbReference type="GO" id="GO:0019748">
    <property type="term" value="P:secondary metabolic process"/>
    <property type="evidence" value="ECO:0007669"/>
    <property type="project" value="TreeGrafter"/>
</dbReference>
<organism evidence="3 4">
    <name type="scientific">Hominilimicola fabiformis</name>
    <dbReference type="NCBI Taxonomy" id="2885356"/>
    <lineage>
        <taxon>Bacteria</taxon>
        <taxon>Bacillati</taxon>
        <taxon>Bacillota</taxon>
        <taxon>Clostridia</taxon>
        <taxon>Eubacteriales</taxon>
        <taxon>Oscillospiraceae</taxon>
        <taxon>Hominilimicola</taxon>
    </lineage>
</organism>
<accession>A0AAE3J8S0</accession>
<keyword evidence="4" id="KW-1185">Reference proteome</keyword>
<dbReference type="GO" id="GO:0005737">
    <property type="term" value="C:cytoplasm"/>
    <property type="evidence" value="ECO:0007669"/>
    <property type="project" value="TreeGrafter"/>
</dbReference>
<evidence type="ECO:0000256" key="1">
    <source>
        <dbReference type="ARBA" id="ARBA00023239"/>
    </source>
</evidence>
<dbReference type="InterPro" id="IPR032465">
    <property type="entry name" value="ACMSD"/>
</dbReference>
<dbReference type="Proteomes" id="UP001198242">
    <property type="component" value="Unassembled WGS sequence"/>
</dbReference>
<dbReference type="PANTHER" id="PTHR21240:SF28">
    <property type="entry name" value="ISO-OROTATE DECARBOXYLASE (EUROFUNG)"/>
    <property type="match status" value="1"/>
</dbReference>
<proteinExistence type="predicted"/>
<dbReference type="Pfam" id="PF04909">
    <property type="entry name" value="Amidohydro_2"/>
    <property type="match status" value="1"/>
</dbReference>
<dbReference type="Gene3D" id="3.20.20.140">
    <property type="entry name" value="Metal-dependent hydrolases"/>
    <property type="match status" value="1"/>
</dbReference>
<sequence>MLTDFHTHIFPDKIADKTIKLLESNIREEYRPHKAELRGTLDALKQSMHENNVDISLVLPIATNVKQSTTINNFAASINGIDGIYSLGSLHPMQSDWESVLYDIKEKGLKGIKLHPEYQQFYIDSKESIQILKKCEEFDLITVLHSGKDIGIDPPVHCTPERLSHILDYVKGDKIVAAHLGGWKLWDDVEKYLVGTPIYFDTAFTLDFITDEQLLRIIKNHGSEKILHATDSPWEKQGRMAKHLSALPLSEEDCNNIFYKNAKKLLKIG</sequence>
<gene>
    <name evidence="3" type="ORF">LKE05_03245</name>
</gene>
<dbReference type="PANTHER" id="PTHR21240">
    <property type="entry name" value="2-AMINO-3-CARBOXYLMUCONATE-6-SEMIALDEHYDE DECARBOXYLASE"/>
    <property type="match status" value="1"/>
</dbReference>
<evidence type="ECO:0000259" key="2">
    <source>
        <dbReference type="Pfam" id="PF04909"/>
    </source>
</evidence>
<dbReference type="GO" id="GO:0016831">
    <property type="term" value="F:carboxy-lyase activity"/>
    <property type="evidence" value="ECO:0007669"/>
    <property type="project" value="InterPro"/>
</dbReference>
<dbReference type="EMBL" id="JAJEQM010000003">
    <property type="protein sequence ID" value="MCC2209812.1"/>
    <property type="molecule type" value="Genomic_DNA"/>
</dbReference>
<dbReference type="InterPro" id="IPR032466">
    <property type="entry name" value="Metal_Hydrolase"/>
</dbReference>
<dbReference type="SUPFAM" id="SSF51556">
    <property type="entry name" value="Metallo-dependent hydrolases"/>
    <property type="match status" value="1"/>
</dbReference>
<dbReference type="AlphaFoldDB" id="A0AAE3J8S0"/>
<feature type="domain" description="Amidohydrolase-related" evidence="2">
    <location>
        <begin position="103"/>
        <end position="267"/>
    </location>
</feature>
<dbReference type="GO" id="GO:0016787">
    <property type="term" value="F:hydrolase activity"/>
    <property type="evidence" value="ECO:0007669"/>
    <property type="project" value="InterPro"/>
</dbReference>
<comment type="caution">
    <text evidence="3">The sequence shown here is derived from an EMBL/GenBank/DDBJ whole genome shotgun (WGS) entry which is preliminary data.</text>
</comment>
<name>A0AAE3J8S0_9FIRM</name>
<dbReference type="InterPro" id="IPR006680">
    <property type="entry name" value="Amidohydro-rel"/>
</dbReference>
<evidence type="ECO:0000313" key="4">
    <source>
        <dbReference type="Proteomes" id="UP001198242"/>
    </source>
</evidence>